<sequence>MRTAGVPALIAALALPIGLDAAESPDEAGAALVIEGAYKGEAWRNVSGGVRRDGAYLDNIDLIATLDAERAFGWRGTTFMVSGLYNNDPSLSDRIVGDIQTVSNIDTYGATRLYQAWVEHAFDAGAFKAGLIDLNSELDVNETGLLFIHSSHGIGPDFSQVGENGPSIFPITGLGAVMRWDYSERVQARLAAFEATVGDPERPHRTTFDLDSDEGALLAGEITFLPTQASRYLLGVWRHTGRSTDLADEELQRRTESLGVYGLAEGTLMARGEHSLNGFVRVGVADADVHQISRYVGAGVVWSGPLFTSAEREEQFGLALASAANGGRFRRAQAALGTTVERHETAIELTYRVQALSWLALQPDVQYVINPGTDPTLDNAWVVGLRFELSWSKEAG</sequence>
<organism evidence="3 4">
    <name type="scientific">Steroidobacter gossypii</name>
    <dbReference type="NCBI Taxonomy" id="2805490"/>
    <lineage>
        <taxon>Bacteria</taxon>
        <taxon>Pseudomonadati</taxon>
        <taxon>Pseudomonadota</taxon>
        <taxon>Gammaproteobacteria</taxon>
        <taxon>Steroidobacterales</taxon>
        <taxon>Steroidobacteraceae</taxon>
        <taxon>Steroidobacter</taxon>
    </lineage>
</organism>
<evidence type="ECO:0000313" key="3">
    <source>
        <dbReference type="EMBL" id="MBM0106426.1"/>
    </source>
</evidence>
<evidence type="ECO:0000256" key="1">
    <source>
        <dbReference type="ARBA" id="ARBA00008769"/>
    </source>
</evidence>
<dbReference type="Gene3D" id="2.40.160.180">
    <property type="entry name" value="Carbohydrate-selective porin OprB"/>
    <property type="match status" value="1"/>
</dbReference>
<feature type="signal peptide" evidence="2">
    <location>
        <begin position="1"/>
        <end position="21"/>
    </location>
</feature>
<dbReference type="InterPro" id="IPR052932">
    <property type="entry name" value="OprB_Porin"/>
</dbReference>
<evidence type="ECO:0000313" key="4">
    <source>
        <dbReference type="Proteomes" id="UP000661077"/>
    </source>
</evidence>
<dbReference type="Proteomes" id="UP000661077">
    <property type="component" value="Unassembled WGS sequence"/>
</dbReference>
<comment type="caution">
    <text evidence="3">The sequence shown here is derived from an EMBL/GenBank/DDBJ whole genome shotgun (WGS) entry which is preliminary data.</text>
</comment>
<dbReference type="PANTHER" id="PTHR37944">
    <property type="entry name" value="PORIN B"/>
    <property type="match status" value="1"/>
</dbReference>
<dbReference type="EMBL" id="JAEVLS010000003">
    <property type="protein sequence ID" value="MBM0106426.1"/>
    <property type="molecule type" value="Genomic_DNA"/>
</dbReference>
<dbReference type="InterPro" id="IPR007049">
    <property type="entry name" value="Carb-sel_porin_OprB"/>
</dbReference>
<keyword evidence="2" id="KW-0732">Signal</keyword>
<reference evidence="3 4" key="1">
    <citation type="journal article" date="2021" name="Int. J. Syst. Evol. Microbiol.">
        <title>Steroidobacter gossypii sp. nov., isolated from soil of cotton cropping field.</title>
        <authorList>
            <person name="Huang R."/>
            <person name="Yang S."/>
            <person name="Zhen C."/>
            <person name="Liu W."/>
        </authorList>
    </citation>
    <scope>NUCLEOTIDE SEQUENCE [LARGE SCALE GENOMIC DNA]</scope>
    <source>
        <strain evidence="3 4">S1-65</strain>
    </source>
</reference>
<name>A0ABS1WZM7_9GAMM</name>
<feature type="chain" id="PRO_5044993308" evidence="2">
    <location>
        <begin position="22"/>
        <end position="396"/>
    </location>
</feature>
<accession>A0ABS1WZM7</accession>
<proteinExistence type="inferred from homology"/>
<keyword evidence="4" id="KW-1185">Reference proteome</keyword>
<protein>
    <submittedName>
        <fullName evidence="3">Carbohydrate porin</fullName>
    </submittedName>
</protein>
<dbReference type="Pfam" id="PF04966">
    <property type="entry name" value="OprB"/>
    <property type="match status" value="1"/>
</dbReference>
<evidence type="ECO:0000256" key="2">
    <source>
        <dbReference type="RuleBase" id="RU363072"/>
    </source>
</evidence>
<dbReference type="InterPro" id="IPR038673">
    <property type="entry name" value="OprB_sf"/>
</dbReference>
<dbReference type="PANTHER" id="PTHR37944:SF1">
    <property type="entry name" value="PORIN B"/>
    <property type="match status" value="1"/>
</dbReference>
<gene>
    <name evidence="3" type="ORF">JM946_16965</name>
</gene>
<dbReference type="RefSeq" id="WP_203168529.1">
    <property type="nucleotide sequence ID" value="NZ_JAEVLS010000003.1"/>
</dbReference>
<comment type="similarity">
    <text evidence="1 2">Belongs to the OprB family.</text>
</comment>